<dbReference type="Pfam" id="PF00557">
    <property type="entry name" value="Peptidase_M24"/>
    <property type="match status" value="1"/>
</dbReference>
<dbReference type="NCBIfam" id="TIGR00125">
    <property type="entry name" value="cyt_tran_rel"/>
    <property type="match status" value="1"/>
</dbReference>
<protein>
    <recommendedName>
        <fullName evidence="5">Peptidase M24 domain-containing protein</fullName>
    </recommendedName>
</protein>
<dbReference type="InterPro" id="IPR050659">
    <property type="entry name" value="Peptidase_M24B"/>
</dbReference>
<evidence type="ECO:0000313" key="4">
    <source>
        <dbReference type="Proteomes" id="UP000177195"/>
    </source>
</evidence>
<dbReference type="InterPro" id="IPR036005">
    <property type="entry name" value="Creatinase/aminopeptidase-like"/>
</dbReference>
<dbReference type="SUPFAM" id="SSF55920">
    <property type="entry name" value="Creatinase/aminopeptidase"/>
    <property type="match status" value="1"/>
</dbReference>
<dbReference type="GO" id="GO:0003824">
    <property type="term" value="F:catalytic activity"/>
    <property type="evidence" value="ECO:0007669"/>
    <property type="project" value="InterPro"/>
</dbReference>
<dbReference type="Gene3D" id="3.40.50.620">
    <property type="entry name" value="HUPs"/>
    <property type="match status" value="1"/>
</dbReference>
<evidence type="ECO:0000259" key="2">
    <source>
        <dbReference type="Pfam" id="PF01467"/>
    </source>
</evidence>
<dbReference type="Proteomes" id="UP000177195">
    <property type="component" value="Unassembled WGS sequence"/>
</dbReference>
<dbReference type="PANTHER" id="PTHR46112:SF3">
    <property type="entry name" value="AMINOPEPTIDASE YPDF"/>
    <property type="match status" value="1"/>
</dbReference>
<feature type="domain" description="Cytidyltransferase-like" evidence="2">
    <location>
        <begin position="256"/>
        <end position="385"/>
    </location>
</feature>
<dbReference type="PANTHER" id="PTHR46112">
    <property type="entry name" value="AMINOPEPTIDASE"/>
    <property type="match status" value="1"/>
</dbReference>
<evidence type="ECO:0008006" key="5">
    <source>
        <dbReference type="Google" id="ProtNLM"/>
    </source>
</evidence>
<dbReference type="AlphaFoldDB" id="A0A1F6XQ49"/>
<dbReference type="Gene3D" id="3.90.230.10">
    <property type="entry name" value="Creatinase/methionine aminopeptidase superfamily"/>
    <property type="match status" value="1"/>
</dbReference>
<name>A0A1F6XQ49_9BACT</name>
<gene>
    <name evidence="3" type="ORF">A3I25_01285</name>
</gene>
<reference evidence="3 4" key="1">
    <citation type="journal article" date="2016" name="Nat. Commun.">
        <title>Thousands of microbial genomes shed light on interconnected biogeochemical processes in an aquifer system.</title>
        <authorList>
            <person name="Anantharaman K."/>
            <person name="Brown C.T."/>
            <person name="Hug L.A."/>
            <person name="Sharon I."/>
            <person name="Castelle C.J."/>
            <person name="Probst A.J."/>
            <person name="Thomas B.C."/>
            <person name="Singh A."/>
            <person name="Wilkins M.J."/>
            <person name="Karaoz U."/>
            <person name="Brodie E.L."/>
            <person name="Williams K.H."/>
            <person name="Hubbard S.S."/>
            <person name="Banfield J.F."/>
        </authorList>
    </citation>
    <scope>NUCLEOTIDE SEQUENCE [LARGE SCALE GENOMIC DNA]</scope>
</reference>
<accession>A0A1F6XQ49</accession>
<sequence length="387" mass="43564">MSAKLSLPIVAEIRAVKTAREIEYIKKAQKISEQVLAEVLKKLRPDVSEIEIRNFIVRRFKQLGVRALAFPPIVSFGRGTTDVHHEPNSTRLKKGDIVMFDFGCAMPVGRRAVNHYCSDMTRTFFFGANPSAKFKKVYTAVLTAQERVLASLAKGERRAKILDRIARGFLSKKFGKKAFPHGLGHGVGTAIHEWPNLKPRSPDILKPGMVVTVEPGVYLKGWGGVRIEDMVLITGRGMRNLANAPKIPVLKTPIMVFGTFDGLHKGHLDFFKQARRLSENPFLIVSIARDLNVKRIKGRSPSKGERARMIEVKKIRLVDKVVLGGNRNYLSHILKEKPEIIALGYDQSEYTDNLKKELADAGLKNIKIVRLKKYYPNLYKSSIITKK</sequence>
<evidence type="ECO:0000259" key="1">
    <source>
        <dbReference type="Pfam" id="PF00557"/>
    </source>
</evidence>
<dbReference type="InterPro" id="IPR004821">
    <property type="entry name" value="Cyt_trans-like"/>
</dbReference>
<proteinExistence type="predicted"/>
<dbReference type="SUPFAM" id="SSF52374">
    <property type="entry name" value="Nucleotidylyl transferase"/>
    <property type="match status" value="1"/>
</dbReference>
<feature type="domain" description="Peptidase M24" evidence="1">
    <location>
        <begin position="23"/>
        <end position="234"/>
    </location>
</feature>
<dbReference type="InterPro" id="IPR014729">
    <property type="entry name" value="Rossmann-like_a/b/a_fold"/>
</dbReference>
<dbReference type="Pfam" id="PF01467">
    <property type="entry name" value="CTP_transf_like"/>
    <property type="match status" value="1"/>
</dbReference>
<organism evidence="3 4">
    <name type="scientific">Candidatus Nomurabacteria bacterium RIFCSPLOWO2_02_FULL_42_17</name>
    <dbReference type="NCBI Taxonomy" id="1801789"/>
    <lineage>
        <taxon>Bacteria</taxon>
        <taxon>Candidatus Nomuraibacteriota</taxon>
    </lineage>
</organism>
<dbReference type="InterPro" id="IPR000994">
    <property type="entry name" value="Pept_M24"/>
</dbReference>
<evidence type="ECO:0000313" key="3">
    <source>
        <dbReference type="EMBL" id="OGI96222.1"/>
    </source>
</evidence>
<comment type="caution">
    <text evidence="3">The sequence shown here is derived from an EMBL/GenBank/DDBJ whole genome shotgun (WGS) entry which is preliminary data.</text>
</comment>
<dbReference type="EMBL" id="MFVN01000041">
    <property type="protein sequence ID" value="OGI96222.1"/>
    <property type="molecule type" value="Genomic_DNA"/>
</dbReference>